<sequence>MIKKTIIPIVVLVFSMTSICAQNLDNLKALNAVWGKFYKAFETLDYTLMADIHAEDLVRISGGKRILDYETYITNYKTNFERSKANGQTSDISLRFFERINNDSTASERGIYKLTRNKGTENEQSYYGQFHVLFKKIDGEWKITLDYDSSEGGTIGEDDFNKAFAIDDFEKFTTD</sequence>
<evidence type="ECO:0000313" key="4">
    <source>
        <dbReference type="Proteomes" id="UP000447545"/>
    </source>
</evidence>
<accession>A0A7K1GDZ3</accession>
<feature type="signal peptide" evidence="1">
    <location>
        <begin position="1"/>
        <end position="23"/>
    </location>
</feature>
<reference evidence="3 4" key="1">
    <citation type="submission" date="2019-11" db="EMBL/GenBank/DDBJ databases">
        <title>Winogradskyella ouciana sp. nov., isolated from the hadal seawater of the Mariana Trench.</title>
        <authorList>
            <person name="Liu R."/>
        </authorList>
    </citation>
    <scope>NUCLEOTIDE SEQUENCE [LARGE SCALE GENOMIC DNA]</scope>
    <source>
        <strain evidence="3 4">ZXX205</strain>
    </source>
</reference>
<proteinExistence type="predicted"/>
<protein>
    <submittedName>
        <fullName evidence="3">DUF4440 domain-containing protein</fullName>
    </submittedName>
</protein>
<feature type="domain" description="DUF4440" evidence="2">
    <location>
        <begin position="32"/>
        <end position="143"/>
    </location>
</feature>
<evidence type="ECO:0000256" key="1">
    <source>
        <dbReference type="SAM" id="SignalP"/>
    </source>
</evidence>
<dbReference type="SUPFAM" id="SSF54427">
    <property type="entry name" value="NTF2-like"/>
    <property type="match status" value="1"/>
</dbReference>
<dbReference type="AlphaFoldDB" id="A0A7K1GDZ3"/>
<dbReference type="InterPro" id="IPR032710">
    <property type="entry name" value="NTF2-like_dom_sf"/>
</dbReference>
<organism evidence="3 4">
    <name type="scientific">Winogradskyella ouciana</name>
    <dbReference type="NCBI Taxonomy" id="2608631"/>
    <lineage>
        <taxon>Bacteria</taxon>
        <taxon>Pseudomonadati</taxon>
        <taxon>Bacteroidota</taxon>
        <taxon>Flavobacteriia</taxon>
        <taxon>Flavobacteriales</taxon>
        <taxon>Flavobacteriaceae</taxon>
        <taxon>Winogradskyella</taxon>
    </lineage>
</organism>
<dbReference type="Gene3D" id="3.10.450.50">
    <property type="match status" value="1"/>
</dbReference>
<comment type="caution">
    <text evidence="3">The sequence shown here is derived from an EMBL/GenBank/DDBJ whole genome shotgun (WGS) entry which is preliminary data.</text>
</comment>
<dbReference type="Proteomes" id="UP000447545">
    <property type="component" value="Unassembled WGS sequence"/>
</dbReference>
<dbReference type="InterPro" id="IPR027843">
    <property type="entry name" value="DUF4440"/>
</dbReference>
<feature type="chain" id="PRO_5029534759" evidence="1">
    <location>
        <begin position="24"/>
        <end position="175"/>
    </location>
</feature>
<evidence type="ECO:0000259" key="2">
    <source>
        <dbReference type="Pfam" id="PF14534"/>
    </source>
</evidence>
<evidence type="ECO:0000313" key="3">
    <source>
        <dbReference type="EMBL" id="MTE27363.1"/>
    </source>
</evidence>
<gene>
    <name evidence="3" type="ORF">F1003_10525</name>
</gene>
<dbReference type="EMBL" id="WJYA01000006">
    <property type="protein sequence ID" value="MTE27363.1"/>
    <property type="molecule type" value="Genomic_DNA"/>
</dbReference>
<dbReference type="RefSeq" id="WP_155089385.1">
    <property type="nucleotide sequence ID" value="NZ_WJYA01000006.1"/>
</dbReference>
<keyword evidence="4" id="KW-1185">Reference proteome</keyword>
<dbReference type="Pfam" id="PF14534">
    <property type="entry name" value="DUF4440"/>
    <property type="match status" value="1"/>
</dbReference>
<keyword evidence="1" id="KW-0732">Signal</keyword>
<name>A0A7K1GDZ3_9FLAO</name>